<dbReference type="InterPro" id="IPR035669">
    <property type="entry name" value="SGNH_plant_lipase-like"/>
</dbReference>
<keyword evidence="7" id="KW-1185">Reference proteome</keyword>
<dbReference type="PANTHER" id="PTHR22835:SF517">
    <property type="entry name" value="GDSL-LIKE LIPASE_ACYLHYDROLASE FAMILY PROTEIN, EXPRESSED"/>
    <property type="match status" value="1"/>
</dbReference>
<dbReference type="Gene3D" id="3.40.50.1110">
    <property type="entry name" value="SGNH hydrolase"/>
    <property type="match status" value="1"/>
</dbReference>
<accession>A0AAF0WNG8</accession>
<gene>
    <name evidence="6" type="ORF">DCAR_0312468</name>
</gene>
<reference evidence="6" key="2">
    <citation type="submission" date="2022-03" db="EMBL/GenBank/DDBJ databases">
        <title>Draft title - Genomic analysis of global carrot germplasm unveils the trajectory of domestication and the origin of high carotenoid orange carrot.</title>
        <authorList>
            <person name="Iorizzo M."/>
            <person name="Ellison S."/>
            <person name="Senalik D."/>
            <person name="Macko-Podgorni A."/>
            <person name="Grzebelus D."/>
            <person name="Bostan H."/>
            <person name="Rolling W."/>
            <person name="Curaba J."/>
            <person name="Simon P."/>
        </authorList>
    </citation>
    <scope>NUCLEOTIDE SEQUENCE</scope>
    <source>
        <tissue evidence="6">Leaf</tissue>
    </source>
</reference>
<organism evidence="6 7">
    <name type="scientific">Daucus carota subsp. sativus</name>
    <name type="common">Carrot</name>
    <dbReference type="NCBI Taxonomy" id="79200"/>
    <lineage>
        <taxon>Eukaryota</taxon>
        <taxon>Viridiplantae</taxon>
        <taxon>Streptophyta</taxon>
        <taxon>Embryophyta</taxon>
        <taxon>Tracheophyta</taxon>
        <taxon>Spermatophyta</taxon>
        <taxon>Magnoliopsida</taxon>
        <taxon>eudicotyledons</taxon>
        <taxon>Gunneridae</taxon>
        <taxon>Pentapetalae</taxon>
        <taxon>asterids</taxon>
        <taxon>campanulids</taxon>
        <taxon>Apiales</taxon>
        <taxon>Apiaceae</taxon>
        <taxon>Apioideae</taxon>
        <taxon>Scandiceae</taxon>
        <taxon>Daucinae</taxon>
        <taxon>Daucus</taxon>
        <taxon>Daucus sect. Daucus</taxon>
    </lineage>
</organism>
<evidence type="ECO:0000256" key="4">
    <source>
        <dbReference type="ARBA" id="ARBA00023180"/>
    </source>
</evidence>
<dbReference type="AlphaFoldDB" id="A0AAF0WNG8"/>
<feature type="chain" id="PRO_5042184992" evidence="5">
    <location>
        <begin position="25"/>
        <end position="365"/>
    </location>
</feature>
<dbReference type="GO" id="GO:0016788">
    <property type="term" value="F:hydrolase activity, acting on ester bonds"/>
    <property type="evidence" value="ECO:0007669"/>
    <property type="project" value="InterPro"/>
</dbReference>
<evidence type="ECO:0000256" key="3">
    <source>
        <dbReference type="ARBA" id="ARBA00022801"/>
    </source>
</evidence>
<dbReference type="Pfam" id="PF00657">
    <property type="entry name" value="Lipase_GDSL"/>
    <property type="match status" value="1"/>
</dbReference>
<dbReference type="PANTHER" id="PTHR22835">
    <property type="entry name" value="ZINC FINGER FYVE DOMAIN CONTAINING PROTEIN"/>
    <property type="match status" value="1"/>
</dbReference>
<evidence type="ECO:0000256" key="5">
    <source>
        <dbReference type="SAM" id="SignalP"/>
    </source>
</evidence>
<dbReference type="InterPro" id="IPR036514">
    <property type="entry name" value="SGNH_hydro_sf"/>
</dbReference>
<dbReference type="Proteomes" id="UP000077755">
    <property type="component" value="Chromosome 3"/>
</dbReference>
<protein>
    <submittedName>
        <fullName evidence="6">Uncharacterized protein</fullName>
    </submittedName>
</protein>
<sequence>MASRAKAILYIFLHMISLLSISQAEHHPSLLTLFGRCNFDKIFQFGDSISDTGNFLVENPLDRSGRLPYGVSNSNTPTGRYCDGLLMIDYVASAAGLPLLNPYEDTNADFTYGINFAVVGATALSVETLARKNIFGARTNSTLDVQLSWMSRYLSSYCKSEADCREKLKNSLFFMGEIGGNEFNYAFFGGMSIEEAKNLVPEVVQTIMNATREIIKLGARNIVIPGNFPIGCLPSYLTTFRANSSFDLNHCLRDYNQLSVYYNLQLRVAIVKLQLENPSVAIVYGDLYFAFQRLFSPTIHPACCGTGGDYNFGFTMFCGNAGVPVCSNPDRYVNWDGLHLTQQAYKYIAEWLILNISPMLHCPAS</sequence>
<dbReference type="EMBL" id="CP093345">
    <property type="protein sequence ID" value="WOG93187.1"/>
    <property type="molecule type" value="Genomic_DNA"/>
</dbReference>
<dbReference type="SUPFAM" id="SSF52266">
    <property type="entry name" value="SGNH hydrolase"/>
    <property type="match status" value="1"/>
</dbReference>
<evidence type="ECO:0000256" key="1">
    <source>
        <dbReference type="ARBA" id="ARBA00008668"/>
    </source>
</evidence>
<name>A0AAF0WNG8_DAUCS</name>
<feature type="signal peptide" evidence="5">
    <location>
        <begin position="1"/>
        <end position="24"/>
    </location>
</feature>
<comment type="similarity">
    <text evidence="1">Belongs to the 'GDSL' lipolytic enzyme family.</text>
</comment>
<keyword evidence="2 5" id="KW-0732">Signal</keyword>
<reference evidence="6" key="1">
    <citation type="journal article" date="2016" name="Nat. Genet.">
        <title>A high-quality carrot genome assembly provides new insights into carotenoid accumulation and asterid genome evolution.</title>
        <authorList>
            <person name="Iorizzo M."/>
            <person name="Ellison S."/>
            <person name="Senalik D."/>
            <person name="Zeng P."/>
            <person name="Satapoomin P."/>
            <person name="Huang J."/>
            <person name="Bowman M."/>
            <person name="Iovene M."/>
            <person name="Sanseverino W."/>
            <person name="Cavagnaro P."/>
            <person name="Yildiz M."/>
            <person name="Macko-Podgorni A."/>
            <person name="Moranska E."/>
            <person name="Grzebelus E."/>
            <person name="Grzebelus D."/>
            <person name="Ashrafi H."/>
            <person name="Zheng Z."/>
            <person name="Cheng S."/>
            <person name="Spooner D."/>
            <person name="Van Deynze A."/>
            <person name="Simon P."/>
        </authorList>
    </citation>
    <scope>NUCLEOTIDE SEQUENCE</scope>
    <source>
        <tissue evidence="6">Leaf</tissue>
    </source>
</reference>
<dbReference type="InterPro" id="IPR001087">
    <property type="entry name" value="GDSL"/>
</dbReference>
<keyword evidence="3" id="KW-0378">Hydrolase</keyword>
<proteinExistence type="inferred from homology"/>
<evidence type="ECO:0000313" key="6">
    <source>
        <dbReference type="EMBL" id="WOG93187.1"/>
    </source>
</evidence>
<evidence type="ECO:0000256" key="2">
    <source>
        <dbReference type="ARBA" id="ARBA00022729"/>
    </source>
</evidence>
<keyword evidence="4" id="KW-0325">Glycoprotein</keyword>
<dbReference type="CDD" id="cd01837">
    <property type="entry name" value="SGNH_plant_lipase_like"/>
    <property type="match status" value="1"/>
</dbReference>
<evidence type="ECO:0000313" key="7">
    <source>
        <dbReference type="Proteomes" id="UP000077755"/>
    </source>
</evidence>